<gene>
    <name evidence="9" type="ORF">GX50_08570</name>
</gene>
<dbReference type="InterPro" id="IPR011701">
    <property type="entry name" value="MFS"/>
</dbReference>
<dbReference type="VEuPathDB" id="FungiDB:EMCG_06706"/>
<accession>A0A2B7Z5J6</accession>
<keyword evidence="4 7" id="KW-1133">Transmembrane helix</keyword>
<feature type="transmembrane region" description="Helical" evidence="7">
    <location>
        <begin position="465"/>
        <end position="487"/>
    </location>
</feature>
<comment type="caution">
    <text evidence="9">The sequence shown here is derived from an EMBL/GenBank/DDBJ whole genome shotgun (WGS) entry which is preliminary data.</text>
</comment>
<feature type="transmembrane region" description="Helical" evidence="7">
    <location>
        <begin position="559"/>
        <end position="581"/>
    </location>
</feature>
<feature type="region of interest" description="Disordered" evidence="6">
    <location>
        <begin position="1"/>
        <end position="66"/>
    </location>
</feature>
<feature type="transmembrane region" description="Helical" evidence="7">
    <location>
        <begin position="493"/>
        <end position="515"/>
    </location>
</feature>
<feature type="compositionally biased region" description="Basic and acidic residues" evidence="6">
    <location>
        <begin position="1"/>
        <end position="12"/>
    </location>
</feature>
<dbReference type="PANTHER" id="PTHR23502:SF31">
    <property type="entry name" value="POLYAMINE TRANSPORTER 1"/>
    <property type="match status" value="1"/>
</dbReference>
<evidence type="ECO:0000256" key="3">
    <source>
        <dbReference type="ARBA" id="ARBA00022692"/>
    </source>
</evidence>
<dbReference type="Pfam" id="PF07690">
    <property type="entry name" value="MFS_1"/>
    <property type="match status" value="1"/>
</dbReference>
<evidence type="ECO:0000256" key="2">
    <source>
        <dbReference type="ARBA" id="ARBA00022448"/>
    </source>
</evidence>
<dbReference type="FunFam" id="1.20.1250.20:FF:000011">
    <property type="entry name" value="MFS multidrug transporter, putative"/>
    <property type="match status" value="1"/>
</dbReference>
<dbReference type="InterPro" id="IPR020846">
    <property type="entry name" value="MFS_dom"/>
</dbReference>
<evidence type="ECO:0000256" key="5">
    <source>
        <dbReference type="ARBA" id="ARBA00023136"/>
    </source>
</evidence>
<comment type="subcellular location">
    <subcellularLocation>
        <location evidence="1">Membrane</location>
        <topology evidence="1">Multi-pass membrane protein</topology>
    </subcellularLocation>
</comment>
<keyword evidence="5 7" id="KW-0472">Membrane</keyword>
<dbReference type="GO" id="GO:0022857">
    <property type="term" value="F:transmembrane transporter activity"/>
    <property type="evidence" value="ECO:0007669"/>
    <property type="project" value="InterPro"/>
</dbReference>
<dbReference type="PANTHER" id="PTHR23502">
    <property type="entry name" value="MAJOR FACILITATOR SUPERFAMILY"/>
    <property type="match status" value="1"/>
</dbReference>
<dbReference type="Proteomes" id="UP000226031">
    <property type="component" value="Unassembled WGS sequence"/>
</dbReference>
<name>A0A2B7Z5J6_9EURO</name>
<feature type="domain" description="Major facilitator superfamily (MFS) profile" evidence="8">
    <location>
        <begin position="155"/>
        <end position="590"/>
    </location>
</feature>
<evidence type="ECO:0000259" key="8">
    <source>
        <dbReference type="PROSITE" id="PS50850"/>
    </source>
</evidence>
<feature type="transmembrane region" description="Helical" evidence="7">
    <location>
        <begin position="186"/>
        <end position="208"/>
    </location>
</feature>
<keyword evidence="10" id="KW-1185">Reference proteome</keyword>
<dbReference type="STRING" id="73230.A0A2B7Z5J6"/>
<proteinExistence type="predicted"/>
<sequence>MDDLSRDIEKAELGAAASAGHPIPLPDSKEPVRRPSRSRSSSASSSSAASAVSGSCSDSSSSRHSLHGIASIQTQRDLERHATALSRIATHRSQHSATVGAGLRSRPPKKPLPPFGAGKPYPPLLPEREEYVVEFDGPDDPLHPQNWTMKKKILTGLILGWTTIISSFTSSLFSTATAEVSRIYGVSTQVGILGLSLYVLGYATGPLVWAPLSELKGRRLPLLISMFGFTIFQFAGGAAKDLQTIMICRFFGGFFGACPVAVVAAIFSDMFDSRLRGLAITVFSMTVFTGPLLAPFVGGFIVTSHLGWRWTQYLPGIFGASAFILDSLFFEETYPPVVLVQKAAELRRRTRNWGIHAKQEEIEIDLRELLEKNFSRPLKILVTEPIVLLLSIYLSFIYGILYLFMTAYPIVFQQIHGFAPGISGLPYFGMITGQLIGGVTIILSQPWYTRKLEANGGVPVPEWRLPHVIAGGIAFAAGLFWFGWSGFTADVHWIVPTLSGLLTGFGLLVIFLQALNYIIDAYLLFAASAIAANTLLRSLAGAAFPLFSERMFASLGVNWSGTLLGCVAVVLAPIPVIFYIYGAKLRARSKFSAKHIVDDEE</sequence>
<feature type="transmembrane region" description="Helical" evidence="7">
    <location>
        <begin position="279"/>
        <end position="301"/>
    </location>
</feature>
<feature type="transmembrane region" description="Helical" evidence="7">
    <location>
        <begin position="313"/>
        <end position="330"/>
    </location>
</feature>
<evidence type="ECO:0000313" key="9">
    <source>
        <dbReference type="EMBL" id="PGH28690.1"/>
    </source>
</evidence>
<protein>
    <submittedName>
        <fullName evidence="9">MFS transporter, DHA1 family, multidrug resistance protein</fullName>
    </submittedName>
</protein>
<feature type="transmembrane region" description="Helical" evidence="7">
    <location>
        <begin position="386"/>
        <end position="405"/>
    </location>
</feature>
<dbReference type="Gene3D" id="1.20.1250.20">
    <property type="entry name" value="MFS general substrate transporter like domains"/>
    <property type="match status" value="1"/>
</dbReference>
<dbReference type="InterPro" id="IPR036259">
    <property type="entry name" value="MFS_trans_sf"/>
</dbReference>
<dbReference type="PROSITE" id="PS50850">
    <property type="entry name" value="MFS"/>
    <property type="match status" value="1"/>
</dbReference>
<evidence type="ECO:0000256" key="7">
    <source>
        <dbReference type="SAM" id="Phobius"/>
    </source>
</evidence>
<feature type="transmembrane region" description="Helical" evidence="7">
    <location>
        <begin position="425"/>
        <end position="444"/>
    </location>
</feature>
<dbReference type="SUPFAM" id="SSF103473">
    <property type="entry name" value="MFS general substrate transporter"/>
    <property type="match status" value="1"/>
</dbReference>
<evidence type="ECO:0000256" key="6">
    <source>
        <dbReference type="SAM" id="MobiDB-lite"/>
    </source>
</evidence>
<feature type="compositionally biased region" description="Low complexity" evidence="6">
    <location>
        <begin position="38"/>
        <end position="63"/>
    </location>
</feature>
<evidence type="ECO:0000256" key="1">
    <source>
        <dbReference type="ARBA" id="ARBA00004141"/>
    </source>
</evidence>
<organism evidence="9 10">
    <name type="scientific">[Emmonsia] crescens</name>
    <dbReference type="NCBI Taxonomy" id="73230"/>
    <lineage>
        <taxon>Eukaryota</taxon>
        <taxon>Fungi</taxon>
        <taxon>Dikarya</taxon>
        <taxon>Ascomycota</taxon>
        <taxon>Pezizomycotina</taxon>
        <taxon>Eurotiomycetes</taxon>
        <taxon>Eurotiomycetidae</taxon>
        <taxon>Onygenales</taxon>
        <taxon>Ajellomycetaceae</taxon>
        <taxon>Emergomyces</taxon>
    </lineage>
</organism>
<evidence type="ECO:0000313" key="10">
    <source>
        <dbReference type="Proteomes" id="UP000226031"/>
    </source>
</evidence>
<feature type="transmembrane region" description="Helical" evidence="7">
    <location>
        <begin position="244"/>
        <end position="267"/>
    </location>
</feature>
<dbReference type="GO" id="GO:0005886">
    <property type="term" value="C:plasma membrane"/>
    <property type="evidence" value="ECO:0007669"/>
    <property type="project" value="TreeGrafter"/>
</dbReference>
<feature type="region of interest" description="Disordered" evidence="6">
    <location>
        <begin position="88"/>
        <end position="117"/>
    </location>
</feature>
<dbReference type="CDD" id="cd17323">
    <property type="entry name" value="MFS_Tpo1_MDR_like"/>
    <property type="match status" value="1"/>
</dbReference>
<dbReference type="AlphaFoldDB" id="A0A2B7Z5J6"/>
<evidence type="ECO:0000256" key="4">
    <source>
        <dbReference type="ARBA" id="ARBA00022989"/>
    </source>
</evidence>
<feature type="transmembrane region" description="Helical" evidence="7">
    <location>
        <begin position="220"/>
        <end position="238"/>
    </location>
</feature>
<dbReference type="EMBL" id="PDND01000338">
    <property type="protein sequence ID" value="PGH28690.1"/>
    <property type="molecule type" value="Genomic_DNA"/>
</dbReference>
<feature type="transmembrane region" description="Helical" evidence="7">
    <location>
        <begin position="153"/>
        <end position="174"/>
    </location>
</feature>
<feature type="transmembrane region" description="Helical" evidence="7">
    <location>
        <begin position="522"/>
        <end position="547"/>
    </location>
</feature>
<keyword evidence="3 7" id="KW-0812">Transmembrane</keyword>
<keyword evidence="2" id="KW-0813">Transport</keyword>
<reference evidence="9 10" key="1">
    <citation type="submission" date="2017-10" db="EMBL/GenBank/DDBJ databases">
        <title>Comparative genomics in systemic dimorphic fungi from Ajellomycetaceae.</title>
        <authorList>
            <person name="Munoz J.F."/>
            <person name="Mcewen J.G."/>
            <person name="Clay O.K."/>
            <person name="Cuomo C.A."/>
        </authorList>
    </citation>
    <scope>NUCLEOTIDE SEQUENCE [LARGE SCALE GENOMIC DNA]</scope>
    <source>
        <strain evidence="9 10">UAMH4076</strain>
    </source>
</reference>